<dbReference type="Pfam" id="PF00505">
    <property type="entry name" value="HMG_box"/>
    <property type="match status" value="1"/>
</dbReference>
<accession>A0AA88KVA3</accession>
<dbReference type="NCBIfam" id="TIGR00585">
    <property type="entry name" value="mutl"/>
    <property type="match status" value="1"/>
</dbReference>
<evidence type="ECO:0000256" key="4">
    <source>
        <dbReference type="SAM" id="MobiDB-lite"/>
    </source>
</evidence>
<dbReference type="GO" id="GO:0032389">
    <property type="term" value="C:MutLalpha complex"/>
    <property type="evidence" value="ECO:0007669"/>
    <property type="project" value="TreeGrafter"/>
</dbReference>
<feature type="DNA-binding region" description="HMG box" evidence="3">
    <location>
        <begin position="695"/>
        <end position="750"/>
    </location>
</feature>
<comment type="similarity">
    <text evidence="1">Belongs to the DNA mismatch repair MutL/HexB family.</text>
</comment>
<dbReference type="GO" id="GO:0005524">
    <property type="term" value="F:ATP binding"/>
    <property type="evidence" value="ECO:0007669"/>
    <property type="project" value="InterPro"/>
</dbReference>
<dbReference type="SMART" id="SM00398">
    <property type="entry name" value="HMG"/>
    <property type="match status" value="1"/>
</dbReference>
<dbReference type="InterPro" id="IPR036890">
    <property type="entry name" value="HATPase_C_sf"/>
</dbReference>
<dbReference type="GO" id="GO:0006298">
    <property type="term" value="P:mismatch repair"/>
    <property type="evidence" value="ECO:0007669"/>
    <property type="project" value="InterPro"/>
</dbReference>
<dbReference type="InterPro" id="IPR002099">
    <property type="entry name" value="MutL/Mlh/PMS"/>
</dbReference>
<keyword evidence="3" id="KW-0539">Nucleus</keyword>
<protein>
    <recommendedName>
        <fullName evidence="5">HMG box domain-containing protein</fullName>
    </recommendedName>
</protein>
<reference evidence="6" key="1">
    <citation type="submission" date="2023-07" db="EMBL/GenBank/DDBJ databases">
        <title>Chromosome-level genome assembly of Artemia franciscana.</title>
        <authorList>
            <person name="Jo E."/>
        </authorList>
    </citation>
    <scope>NUCLEOTIDE SEQUENCE</scope>
    <source>
        <tissue evidence="6">Whole body</tissue>
    </source>
</reference>
<dbReference type="InterPro" id="IPR014721">
    <property type="entry name" value="Ribsml_uS5_D2-typ_fold_subgr"/>
</dbReference>
<dbReference type="AlphaFoldDB" id="A0AA88KVA3"/>
<dbReference type="GO" id="GO:0030983">
    <property type="term" value="F:mismatched DNA binding"/>
    <property type="evidence" value="ECO:0007669"/>
    <property type="project" value="InterPro"/>
</dbReference>
<feature type="domain" description="HMG box" evidence="5">
    <location>
        <begin position="695"/>
        <end position="750"/>
    </location>
</feature>
<dbReference type="InterPro" id="IPR038973">
    <property type="entry name" value="MutL/Mlh/Pms-like"/>
</dbReference>
<dbReference type="SUPFAM" id="SSF54211">
    <property type="entry name" value="Ribosomal protein S5 domain 2-like"/>
    <property type="match status" value="1"/>
</dbReference>
<evidence type="ECO:0000256" key="1">
    <source>
        <dbReference type="ARBA" id="ARBA00006082"/>
    </source>
</evidence>
<dbReference type="GO" id="GO:0016887">
    <property type="term" value="F:ATP hydrolysis activity"/>
    <property type="evidence" value="ECO:0007669"/>
    <property type="project" value="InterPro"/>
</dbReference>
<proteinExistence type="inferred from homology"/>
<dbReference type="SMART" id="SM01340">
    <property type="entry name" value="DNA_mis_repair"/>
    <property type="match status" value="1"/>
</dbReference>
<dbReference type="InterPro" id="IPR036910">
    <property type="entry name" value="HMG_box_dom_sf"/>
</dbReference>
<dbReference type="Proteomes" id="UP001187531">
    <property type="component" value="Unassembled WGS sequence"/>
</dbReference>
<keyword evidence="2" id="KW-0227">DNA damage</keyword>
<dbReference type="EMBL" id="JAVRJZ010000021">
    <property type="protein sequence ID" value="KAK2704712.1"/>
    <property type="molecule type" value="Genomic_DNA"/>
</dbReference>
<dbReference type="FunFam" id="3.30.565.10:FF:000017">
    <property type="entry name" value="PMS1 homolog 1, mismatch repair system component"/>
    <property type="match status" value="1"/>
</dbReference>
<dbReference type="InterPro" id="IPR009071">
    <property type="entry name" value="HMG_box_dom"/>
</dbReference>
<evidence type="ECO:0000313" key="6">
    <source>
        <dbReference type="EMBL" id="KAK2704712.1"/>
    </source>
</evidence>
<dbReference type="CDD" id="cd00782">
    <property type="entry name" value="MutL_Trans"/>
    <property type="match status" value="1"/>
</dbReference>
<keyword evidence="7" id="KW-1185">Reference proteome</keyword>
<dbReference type="CDD" id="cd16926">
    <property type="entry name" value="HATPase_MutL-MLH-PMS-like"/>
    <property type="match status" value="1"/>
</dbReference>
<dbReference type="SUPFAM" id="SSF55874">
    <property type="entry name" value="ATPase domain of HSP90 chaperone/DNA topoisomerase II/histidine kinase"/>
    <property type="match status" value="1"/>
</dbReference>
<dbReference type="SUPFAM" id="SSF47095">
    <property type="entry name" value="HMG-box"/>
    <property type="match status" value="1"/>
</dbReference>
<evidence type="ECO:0000259" key="5">
    <source>
        <dbReference type="PROSITE" id="PS50118"/>
    </source>
</evidence>
<dbReference type="GO" id="GO:0140664">
    <property type="term" value="F:ATP-dependent DNA damage sensor activity"/>
    <property type="evidence" value="ECO:0007669"/>
    <property type="project" value="InterPro"/>
</dbReference>
<dbReference type="PROSITE" id="PS50118">
    <property type="entry name" value="HMG_BOX_2"/>
    <property type="match status" value="1"/>
</dbReference>
<dbReference type="Pfam" id="PF13589">
    <property type="entry name" value="HATPase_c_3"/>
    <property type="match status" value="1"/>
</dbReference>
<dbReference type="CDD" id="cd00084">
    <property type="entry name" value="HMG-box_SF"/>
    <property type="match status" value="1"/>
</dbReference>
<sequence length="1013" mass="113205">MDQKIEGNKITVLSEATVQALRCSQIIIKTSCVVKELVENAIDAGCSSIDVKLDNYGLDVIEVRDDGTGIRPVDLQILGSAHCTSKITDTSDLDDLRSYGFRGEAFHAICCMANVSLVSRHKEEENGTMVLYDSNGKIKCQKPYPAKQGTTVTVKNLFCHLPVRKQQASSSQCKKEGLKEIEHLLMAYSIVNTGLRITLRHNGNQIWCKNRCSDIVGSLSQAFGHTIADRLLRIQADGISYALEAFIPKPNFLRESEMTFSSPDRMFFFVNDRPVRLPKVSKMLHNYTSIHLKGLKKYPVAVVSLNVSPSEIDVNLEPNKMKVLLKCEEEILQSLKTLLDEVPVAAEVTLKNPEIVDLNTAARLAQRSSQAYTGENEPMSNTPRKNIHNKKDNHISNEWIDSSLHFKKVEWNSSNDGKLRKKDVIDLTGFTSSDCGINASHCSVSSPNKDCARSNFKNGNFLGSFEPINCFKPKTFDAVSGSSQFLPSLNTNGMFNELCKNQSNLLGNEDFSTTGPLFLESSVDTNSSAPFNGYINRDLNQNFENELSNQKASDLFLNGEEDIYPKERLHFPDNTAFSSDDTVLAPLPPDIKIWNNASFVSRSAVSTNQLLDVRDWNKAAVSVNGSASGHQDYDARGWSRGNSLGGTVKPFEIFTPGIHNGRNSLDRVMNSNMQKQGAHKYSQSKLGRNLRNSMNKENDTAYTAFCREEHVKVADENPGADFFAIGRIISEKWKNLSNEEKFSFQSKVKEKHISNTETRKNNTQDVIRVDKFLNKACNTKAVSNSATEDKILSVKLADISWKLNNPKPNTTQDCIVGPLNSYSGWAVVVEDVTGILNPWRVLEIKMFKQLMMSAKVEAETLSEPITIRKSSCSEAIWDGIANLVTDDSAIIDDRLTFNGVEGFVYKDSVSSDVSLAVTALPRNVPFFGMKDVEDILQRLVNVRNIEDARPLKIKHYLQEQAMRKVHSICSSEYETFNTKDIFQYFLNELSDVESCLHNRPLFSPLVSVLQVSQ</sequence>
<evidence type="ECO:0000313" key="7">
    <source>
        <dbReference type="Proteomes" id="UP001187531"/>
    </source>
</evidence>
<feature type="region of interest" description="Disordered" evidence="4">
    <location>
        <begin position="369"/>
        <end position="390"/>
    </location>
</feature>
<gene>
    <name evidence="6" type="ORF">QYM36_016929</name>
</gene>
<name>A0AA88KVA3_ARTSF</name>
<comment type="caution">
    <text evidence="6">The sequence shown here is derived from an EMBL/GenBank/DDBJ whole genome shotgun (WGS) entry which is preliminary data.</text>
</comment>
<dbReference type="Gene3D" id="3.30.565.10">
    <property type="entry name" value="Histidine kinase-like ATPase, C-terminal domain"/>
    <property type="match status" value="1"/>
</dbReference>
<organism evidence="6 7">
    <name type="scientific">Artemia franciscana</name>
    <name type="common">Brine shrimp</name>
    <name type="synonym">Artemia sanfranciscana</name>
    <dbReference type="NCBI Taxonomy" id="6661"/>
    <lineage>
        <taxon>Eukaryota</taxon>
        <taxon>Metazoa</taxon>
        <taxon>Ecdysozoa</taxon>
        <taxon>Arthropoda</taxon>
        <taxon>Crustacea</taxon>
        <taxon>Branchiopoda</taxon>
        <taxon>Anostraca</taxon>
        <taxon>Artemiidae</taxon>
        <taxon>Artemia</taxon>
    </lineage>
</organism>
<keyword evidence="3" id="KW-0238">DNA-binding</keyword>
<dbReference type="Gene3D" id="1.10.30.10">
    <property type="entry name" value="High mobility group box domain"/>
    <property type="match status" value="1"/>
</dbReference>
<dbReference type="InterPro" id="IPR020568">
    <property type="entry name" value="Ribosomal_Su5_D2-typ_SF"/>
</dbReference>
<dbReference type="Gene3D" id="3.30.230.10">
    <property type="match status" value="1"/>
</dbReference>
<dbReference type="InterPro" id="IPR013507">
    <property type="entry name" value="DNA_mismatch_S5_2-like"/>
</dbReference>
<dbReference type="PANTHER" id="PTHR10073">
    <property type="entry name" value="DNA MISMATCH REPAIR PROTEIN MLH, PMS, MUTL"/>
    <property type="match status" value="1"/>
</dbReference>
<feature type="compositionally biased region" description="Polar residues" evidence="4">
    <location>
        <begin position="369"/>
        <end position="384"/>
    </location>
</feature>
<evidence type="ECO:0000256" key="3">
    <source>
        <dbReference type="PROSITE-ProRule" id="PRU00267"/>
    </source>
</evidence>
<dbReference type="PANTHER" id="PTHR10073:SF54">
    <property type="entry name" value="PMS1 PROTEIN HOMOLOG 1"/>
    <property type="match status" value="1"/>
</dbReference>
<dbReference type="Pfam" id="PF01119">
    <property type="entry name" value="DNA_mis_repair"/>
    <property type="match status" value="1"/>
</dbReference>
<evidence type="ECO:0000256" key="2">
    <source>
        <dbReference type="ARBA" id="ARBA00022763"/>
    </source>
</evidence>